<dbReference type="EMBL" id="JACNJH010000101">
    <property type="protein sequence ID" value="MBC8360680.1"/>
    <property type="molecule type" value="Genomic_DNA"/>
</dbReference>
<organism evidence="2 3">
    <name type="scientific">Candidatus Desulfatibia profunda</name>
    <dbReference type="NCBI Taxonomy" id="2841695"/>
    <lineage>
        <taxon>Bacteria</taxon>
        <taxon>Pseudomonadati</taxon>
        <taxon>Thermodesulfobacteriota</taxon>
        <taxon>Desulfobacteria</taxon>
        <taxon>Desulfobacterales</taxon>
        <taxon>Desulfobacterales incertae sedis</taxon>
        <taxon>Candidatus Desulfatibia</taxon>
    </lineage>
</organism>
<proteinExistence type="predicted"/>
<accession>A0A8J6TGJ3</accession>
<dbReference type="PROSITE" id="PS51257">
    <property type="entry name" value="PROKAR_LIPOPROTEIN"/>
    <property type="match status" value="1"/>
</dbReference>
<reference evidence="2 3" key="1">
    <citation type="submission" date="2020-08" db="EMBL/GenBank/DDBJ databases">
        <title>Bridging the membrane lipid divide: bacteria of the FCB group superphylum have the potential to synthesize archaeal ether lipids.</title>
        <authorList>
            <person name="Villanueva L."/>
            <person name="Von Meijenfeldt F.A.B."/>
            <person name="Westbye A.B."/>
            <person name="Yadav S."/>
            <person name="Hopmans E.C."/>
            <person name="Dutilh B.E."/>
            <person name="Sinninghe Damste J.S."/>
        </authorList>
    </citation>
    <scope>NUCLEOTIDE SEQUENCE [LARGE SCALE GENOMIC DNA]</scope>
    <source>
        <strain evidence="2">NIOZ-UU30</strain>
    </source>
</reference>
<feature type="signal peptide" evidence="1">
    <location>
        <begin position="1"/>
        <end position="20"/>
    </location>
</feature>
<dbReference type="Proteomes" id="UP000603434">
    <property type="component" value="Unassembled WGS sequence"/>
</dbReference>
<sequence length="102" mass="11341">MKRIVIVGMLAAVLMVFGCAKPGPEEVVKDVVKKQFQSDYAVKIDASKLEYAVVNKSDDQASIKVTGTIQYNGIFDLVKENGKWQVKKEKQVVAQIEQTIPK</sequence>
<evidence type="ECO:0000313" key="3">
    <source>
        <dbReference type="Proteomes" id="UP000603434"/>
    </source>
</evidence>
<name>A0A8J6TGJ3_9BACT</name>
<protein>
    <recommendedName>
        <fullName evidence="4">DUF4878 domain-containing protein</fullName>
    </recommendedName>
</protein>
<evidence type="ECO:0008006" key="4">
    <source>
        <dbReference type="Google" id="ProtNLM"/>
    </source>
</evidence>
<evidence type="ECO:0000313" key="2">
    <source>
        <dbReference type="EMBL" id="MBC8360680.1"/>
    </source>
</evidence>
<dbReference type="AlphaFoldDB" id="A0A8J6TGJ3"/>
<gene>
    <name evidence="2" type="ORF">H8E23_04725</name>
</gene>
<keyword evidence="1" id="KW-0732">Signal</keyword>
<evidence type="ECO:0000256" key="1">
    <source>
        <dbReference type="SAM" id="SignalP"/>
    </source>
</evidence>
<comment type="caution">
    <text evidence="2">The sequence shown here is derived from an EMBL/GenBank/DDBJ whole genome shotgun (WGS) entry which is preliminary data.</text>
</comment>
<feature type="chain" id="PRO_5035241314" description="DUF4878 domain-containing protein" evidence="1">
    <location>
        <begin position="21"/>
        <end position="102"/>
    </location>
</feature>